<dbReference type="InterPro" id="IPR045279">
    <property type="entry name" value="ARR-like"/>
</dbReference>
<keyword evidence="7" id="KW-1133">Transmembrane helix</keyword>
<dbReference type="AlphaFoldDB" id="A0A8S9PZ17"/>
<dbReference type="EMBL" id="QGKX02001347">
    <property type="protein sequence ID" value="KAF3524901.1"/>
    <property type="molecule type" value="Genomic_DNA"/>
</dbReference>
<sequence length="148" mass="16941">MDSKEVQKDHASPVKHTKDSWVSIAQKKQDLKVNLIVTDYSMPGLTGYELLKKIKESSAFREIPVVIMSSENIQPRIEQCMTEGAEDFLLKPVKLADVKRLKELIMRGGEAEQEKTSNLIISSPKRILQNNFFFNIFFIITIIVIFIV</sequence>
<reference evidence="9" key="1">
    <citation type="submission" date="2019-12" db="EMBL/GenBank/DDBJ databases">
        <title>Genome sequencing and annotation of Brassica cretica.</title>
        <authorList>
            <person name="Studholme D.J."/>
            <person name="Sarris P."/>
        </authorList>
    </citation>
    <scope>NUCLEOTIDE SEQUENCE</scope>
    <source>
        <strain evidence="9">PFS-109/04</strain>
        <tissue evidence="9">Leaf</tissue>
    </source>
</reference>
<evidence type="ECO:0000313" key="9">
    <source>
        <dbReference type="EMBL" id="KAF3524901.1"/>
    </source>
</evidence>
<proteinExistence type="predicted"/>
<comment type="subcellular location">
    <subcellularLocation>
        <location evidence="1">Nucleus</location>
    </subcellularLocation>
</comment>
<keyword evidence="7" id="KW-0472">Membrane</keyword>
<evidence type="ECO:0000256" key="5">
    <source>
        <dbReference type="ARBA" id="ARBA00023242"/>
    </source>
</evidence>
<gene>
    <name evidence="9" type="ORF">F2Q69_00051620</name>
</gene>
<evidence type="ECO:0000259" key="8">
    <source>
        <dbReference type="PROSITE" id="PS50110"/>
    </source>
</evidence>
<dbReference type="InterPro" id="IPR011006">
    <property type="entry name" value="CheY-like_superfamily"/>
</dbReference>
<feature type="modified residue" description="4-aspartylphosphate" evidence="6">
    <location>
        <position position="39"/>
    </location>
</feature>
<dbReference type="SUPFAM" id="SSF52172">
    <property type="entry name" value="CheY-like"/>
    <property type="match status" value="1"/>
</dbReference>
<dbReference type="GO" id="GO:0005634">
    <property type="term" value="C:nucleus"/>
    <property type="evidence" value="ECO:0007669"/>
    <property type="project" value="UniProtKB-SubCell"/>
</dbReference>
<evidence type="ECO:0000256" key="2">
    <source>
        <dbReference type="ARBA" id="ARBA00023012"/>
    </source>
</evidence>
<dbReference type="PANTHER" id="PTHR43874">
    <property type="entry name" value="TWO-COMPONENT RESPONSE REGULATOR"/>
    <property type="match status" value="1"/>
</dbReference>
<evidence type="ECO:0000256" key="7">
    <source>
        <dbReference type="SAM" id="Phobius"/>
    </source>
</evidence>
<accession>A0A8S9PZ17</accession>
<keyword evidence="5" id="KW-0539">Nucleus</keyword>
<comment type="caution">
    <text evidence="9">The sequence shown here is derived from an EMBL/GenBank/DDBJ whole genome shotgun (WGS) entry which is preliminary data.</text>
</comment>
<evidence type="ECO:0000256" key="6">
    <source>
        <dbReference type="PROSITE-ProRule" id="PRU00169"/>
    </source>
</evidence>
<evidence type="ECO:0000313" key="10">
    <source>
        <dbReference type="Proteomes" id="UP000712600"/>
    </source>
</evidence>
<dbReference type="SMART" id="SM00448">
    <property type="entry name" value="REC"/>
    <property type="match status" value="1"/>
</dbReference>
<feature type="transmembrane region" description="Helical" evidence="7">
    <location>
        <begin position="127"/>
        <end position="147"/>
    </location>
</feature>
<protein>
    <recommendedName>
        <fullName evidence="8">Response regulatory domain-containing protein</fullName>
    </recommendedName>
</protein>
<dbReference type="Proteomes" id="UP000712600">
    <property type="component" value="Unassembled WGS sequence"/>
</dbReference>
<evidence type="ECO:0000256" key="4">
    <source>
        <dbReference type="ARBA" id="ARBA00023163"/>
    </source>
</evidence>
<keyword evidence="2" id="KW-0902">Two-component regulatory system</keyword>
<keyword evidence="7" id="KW-0812">Transmembrane</keyword>
<dbReference type="GO" id="GO:0009736">
    <property type="term" value="P:cytokinin-activated signaling pathway"/>
    <property type="evidence" value="ECO:0007669"/>
    <property type="project" value="InterPro"/>
</dbReference>
<feature type="domain" description="Response regulatory" evidence="8">
    <location>
        <begin position="1"/>
        <end position="106"/>
    </location>
</feature>
<dbReference type="Pfam" id="PF00072">
    <property type="entry name" value="Response_reg"/>
    <property type="match status" value="1"/>
</dbReference>
<name>A0A8S9PZ17_BRACR</name>
<evidence type="ECO:0000256" key="3">
    <source>
        <dbReference type="ARBA" id="ARBA00023015"/>
    </source>
</evidence>
<dbReference type="InterPro" id="IPR001789">
    <property type="entry name" value="Sig_transdc_resp-reg_receiver"/>
</dbReference>
<keyword evidence="3" id="KW-0805">Transcription regulation</keyword>
<dbReference type="GO" id="GO:0000160">
    <property type="term" value="P:phosphorelay signal transduction system"/>
    <property type="evidence" value="ECO:0007669"/>
    <property type="project" value="UniProtKB-KW"/>
</dbReference>
<dbReference type="Gene3D" id="3.40.50.2300">
    <property type="match status" value="1"/>
</dbReference>
<keyword evidence="4" id="KW-0804">Transcription</keyword>
<dbReference type="PANTHER" id="PTHR43874:SF199">
    <property type="entry name" value="TWO-COMPONENT RESPONSE REGULATOR ARR15"/>
    <property type="match status" value="1"/>
</dbReference>
<keyword evidence="6" id="KW-0597">Phosphoprotein</keyword>
<organism evidence="9 10">
    <name type="scientific">Brassica cretica</name>
    <name type="common">Mustard</name>
    <dbReference type="NCBI Taxonomy" id="69181"/>
    <lineage>
        <taxon>Eukaryota</taxon>
        <taxon>Viridiplantae</taxon>
        <taxon>Streptophyta</taxon>
        <taxon>Embryophyta</taxon>
        <taxon>Tracheophyta</taxon>
        <taxon>Spermatophyta</taxon>
        <taxon>Magnoliopsida</taxon>
        <taxon>eudicotyledons</taxon>
        <taxon>Gunneridae</taxon>
        <taxon>Pentapetalae</taxon>
        <taxon>rosids</taxon>
        <taxon>malvids</taxon>
        <taxon>Brassicales</taxon>
        <taxon>Brassicaceae</taxon>
        <taxon>Brassiceae</taxon>
        <taxon>Brassica</taxon>
    </lineage>
</organism>
<dbReference type="PROSITE" id="PS50110">
    <property type="entry name" value="RESPONSE_REGULATORY"/>
    <property type="match status" value="1"/>
</dbReference>
<evidence type="ECO:0000256" key="1">
    <source>
        <dbReference type="ARBA" id="ARBA00004123"/>
    </source>
</evidence>